<protein>
    <submittedName>
        <fullName evidence="1">Uncharacterized protein</fullName>
    </submittedName>
</protein>
<keyword evidence="2" id="KW-1185">Reference proteome</keyword>
<proteinExistence type="predicted"/>
<dbReference type="AlphaFoldDB" id="A0A8S9ZI30"/>
<evidence type="ECO:0000313" key="1">
    <source>
        <dbReference type="EMBL" id="KAF7632929.1"/>
    </source>
</evidence>
<dbReference type="EMBL" id="JABEBT010000090">
    <property type="protein sequence ID" value="KAF7632929.1"/>
    <property type="molecule type" value="Genomic_DNA"/>
</dbReference>
<dbReference type="Proteomes" id="UP000605970">
    <property type="component" value="Unassembled WGS sequence"/>
</dbReference>
<name>A0A8S9ZI30_9BILA</name>
<reference evidence="1" key="1">
    <citation type="journal article" date="2020" name="Ecol. Evol.">
        <title>Genome structure and content of the rice root-knot nematode (Meloidogyne graminicola).</title>
        <authorList>
            <person name="Phan N.T."/>
            <person name="Danchin E.G.J."/>
            <person name="Klopp C."/>
            <person name="Perfus-Barbeoch L."/>
            <person name="Kozlowski D.K."/>
            <person name="Koutsovoulos G.D."/>
            <person name="Lopez-Roques C."/>
            <person name="Bouchez O."/>
            <person name="Zahm M."/>
            <person name="Besnard G."/>
            <person name="Bellafiore S."/>
        </authorList>
    </citation>
    <scope>NUCLEOTIDE SEQUENCE</scope>
    <source>
        <strain evidence="1">VN-18</strain>
    </source>
</reference>
<gene>
    <name evidence="1" type="ORF">Mgra_00007708</name>
</gene>
<comment type="caution">
    <text evidence="1">The sequence shown here is derived from an EMBL/GenBank/DDBJ whole genome shotgun (WGS) entry which is preliminary data.</text>
</comment>
<evidence type="ECO:0000313" key="2">
    <source>
        <dbReference type="Proteomes" id="UP000605970"/>
    </source>
</evidence>
<accession>A0A8S9ZI30</accession>
<organism evidence="1 2">
    <name type="scientific">Meloidogyne graminicola</name>
    <dbReference type="NCBI Taxonomy" id="189291"/>
    <lineage>
        <taxon>Eukaryota</taxon>
        <taxon>Metazoa</taxon>
        <taxon>Ecdysozoa</taxon>
        <taxon>Nematoda</taxon>
        <taxon>Chromadorea</taxon>
        <taxon>Rhabditida</taxon>
        <taxon>Tylenchina</taxon>
        <taxon>Tylenchomorpha</taxon>
        <taxon>Tylenchoidea</taxon>
        <taxon>Meloidogynidae</taxon>
        <taxon>Meloidogyninae</taxon>
        <taxon>Meloidogyne</taxon>
    </lineage>
</organism>
<sequence length="121" mass="14051">MLRQKSDNVNIFLSRLRPFFDLAVEEVQRRGERGKVACKNSIGQLTRNFNCYVSLNVIKLIFKNTNICVLPKDKYVFIKHFIHYPIPINASSINDNINSSQPQTAAHLIKMQLFICPKDWI</sequence>